<dbReference type="RefSeq" id="WP_043710781.1">
    <property type="nucleotide sequence ID" value="NZ_CP012873.1"/>
</dbReference>
<dbReference type="PANTHER" id="PTHR34296">
    <property type="entry name" value="TRANSCRIPTIONAL ACTIVATOR PROTEIN MED"/>
    <property type="match status" value="1"/>
</dbReference>
<evidence type="ECO:0000256" key="5">
    <source>
        <dbReference type="ARBA" id="ARBA00023136"/>
    </source>
</evidence>
<evidence type="ECO:0000256" key="6">
    <source>
        <dbReference type="ARBA" id="ARBA00023288"/>
    </source>
</evidence>
<reference evidence="7 8" key="1">
    <citation type="journal article" date="2015" name="Microbiology (Mosc.)">
        <title>Genomics of the Weissella cibaria species with an examination of its metabolic traits.</title>
        <authorList>
            <person name="Lynch K.M."/>
            <person name="Lucid A."/>
            <person name="Arendt E.K."/>
            <person name="Sleator R.D."/>
            <person name="Lucey B."/>
            <person name="Coffey A."/>
        </authorList>
    </citation>
    <scope>NUCLEOTIDE SEQUENCE [LARGE SCALE GENOMIC DNA]</scope>
    <source>
        <strain evidence="7 8">MG1</strain>
    </source>
</reference>
<dbReference type="PANTHER" id="PTHR34296:SF2">
    <property type="entry name" value="ABC TRANSPORTER GUANOSINE-BINDING PROTEIN NUPN"/>
    <property type="match status" value="1"/>
</dbReference>
<evidence type="ECO:0000313" key="7">
    <source>
        <dbReference type="EMBL" id="KIU21810.1"/>
    </source>
</evidence>
<dbReference type="Proteomes" id="UP000032287">
    <property type="component" value="Unassembled WGS sequence"/>
</dbReference>
<dbReference type="InterPro" id="IPR003760">
    <property type="entry name" value="PnrA-like"/>
</dbReference>
<evidence type="ECO:0000256" key="2">
    <source>
        <dbReference type="ARBA" id="ARBA00008610"/>
    </source>
</evidence>
<proteinExistence type="inferred from homology"/>
<dbReference type="STRING" id="137591.AO080_00395"/>
<keyword evidence="5" id="KW-0472">Membrane</keyword>
<dbReference type="SUPFAM" id="SSF53822">
    <property type="entry name" value="Periplasmic binding protein-like I"/>
    <property type="match status" value="1"/>
</dbReference>
<evidence type="ECO:0000256" key="3">
    <source>
        <dbReference type="ARBA" id="ARBA00022475"/>
    </source>
</evidence>
<dbReference type="PATRIC" id="fig|137591.25.peg.483"/>
<dbReference type="GO" id="GO:0005886">
    <property type="term" value="C:plasma membrane"/>
    <property type="evidence" value="ECO:0007669"/>
    <property type="project" value="UniProtKB-SubCell"/>
</dbReference>
<comment type="subcellular location">
    <subcellularLocation>
        <location evidence="1">Cell membrane</location>
        <topology evidence="1">Lipid-anchor</topology>
    </subcellularLocation>
</comment>
<dbReference type="OrthoDB" id="9784230at2"/>
<evidence type="ECO:0000313" key="8">
    <source>
        <dbReference type="Proteomes" id="UP000032287"/>
    </source>
</evidence>
<dbReference type="InterPro" id="IPR050957">
    <property type="entry name" value="BMP_lipoprotein"/>
</dbReference>
<dbReference type="eggNOG" id="COG1744">
    <property type="taxonomic scope" value="Bacteria"/>
</dbReference>
<organism evidence="7 8">
    <name type="scientific">Weissella cibaria</name>
    <dbReference type="NCBI Taxonomy" id="137591"/>
    <lineage>
        <taxon>Bacteria</taxon>
        <taxon>Bacillati</taxon>
        <taxon>Bacillota</taxon>
        <taxon>Bacilli</taxon>
        <taxon>Lactobacillales</taxon>
        <taxon>Lactobacillaceae</taxon>
        <taxon>Weissella</taxon>
    </lineage>
</organism>
<comment type="caution">
    <text evidence="7">The sequence shown here is derived from an EMBL/GenBank/DDBJ whole genome shotgun (WGS) entry which is preliminary data.</text>
</comment>
<dbReference type="KEGG" id="wcb:AO080_00395"/>
<comment type="similarity">
    <text evidence="2">Belongs to the BMP lipoprotein family.</text>
</comment>
<dbReference type="Gene3D" id="3.40.50.2300">
    <property type="match status" value="2"/>
</dbReference>
<gene>
    <name evidence="7" type="primary">tmpC_4</name>
    <name evidence="7" type="ORF">QX99_00498</name>
</gene>
<accession>A0A0D1LNV2</accession>
<protein>
    <submittedName>
        <fullName evidence="7">TmpC_4 protein</fullName>
    </submittedName>
</protein>
<dbReference type="Pfam" id="PF02608">
    <property type="entry name" value="Bmp"/>
    <property type="match status" value="1"/>
</dbReference>
<evidence type="ECO:0000256" key="1">
    <source>
        <dbReference type="ARBA" id="ARBA00004193"/>
    </source>
</evidence>
<dbReference type="InterPro" id="IPR028082">
    <property type="entry name" value="Peripla_BP_I"/>
</dbReference>
<dbReference type="AlphaFoldDB" id="A0A0D1LNV2"/>
<name>A0A0D1LNV2_9LACO</name>
<keyword evidence="3" id="KW-1003">Cell membrane</keyword>
<evidence type="ECO:0000256" key="4">
    <source>
        <dbReference type="ARBA" id="ARBA00022729"/>
    </source>
</evidence>
<keyword evidence="8" id="KW-1185">Reference proteome</keyword>
<dbReference type="EMBL" id="JWHU01000006">
    <property type="protein sequence ID" value="KIU21810.1"/>
    <property type="molecule type" value="Genomic_DNA"/>
</dbReference>
<keyword evidence="6" id="KW-0449">Lipoprotein</keyword>
<dbReference type="CDD" id="cd06354">
    <property type="entry name" value="PBP1_PrnA-like"/>
    <property type="match status" value="1"/>
</dbReference>
<keyword evidence="4" id="KW-0732">Signal</keyword>
<sequence length="348" mass="36350">MNRKVVLGTGVVVVAAVAIGLYASANKGDAATSKTSVALITDAAGIDDKSFQQSAWQGLTSWAKANDMKQGKGGYTYFQAKTSADFETNINQAVANGYQNIYGIGFPKTPAINAAAKKYPKNNFMIIDDIAKKRQNVVSVTFHTEQSSYLAGVAAAKTTKTNQLGFIGGMESAVVKTFETGFVAGAKSVNPDIKVDVQYVGDFADAGKAKTIAASMYQNGSDVIYQAAGGAGAGVFTEAKDLNEKQTKARKVWVVGVDVDQAADGVYQATDGKSNFTLTSATKGVGTAVKDVTERAAKDKFPGGQHLVYGLKNKGVAVTRGQMSAGAWQAVQKAQKAIVAGDVKVPAK</sequence>